<feature type="coiled-coil region" evidence="1">
    <location>
        <begin position="412"/>
        <end position="442"/>
    </location>
</feature>
<dbReference type="AlphaFoldDB" id="A0A1M6TJJ9"/>
<dbReference type="STRING" id="1121950.SAMN02745243_03248"/>
<evidence type="ECO:0000256" key="2">
    <source>
        <dbReference type="SAM" id="MobiDB-lite"/>
    </source>
</evidence>
<evidence type="ECO:0000313" key="5">
    <source>
        <dbReference type="Proteomes" id="UP000184301"/>
    </source>
</evidence>
<dbReference type="OrthoDB" id="9763896at2"/>
<sequence>MAILKHIANKSADYGKVLDYMLFQHDDFTKKELLDDKGRKMLREEYYIDGMNCEAMLFDEECEMVNEQYHKNKRYDEIKSHHYILSFDPNDKEDHALTGEKAQALGLEFARNNFPGHQALVCTHTDGHNGSGNVHVHIVINSVRKLDVEKQDFMERECDSRAGFKHHLTNNYLRHLQQSVMDICQRENLYQVNLLSPAADKISEKEYWVNRQGQDKLNELNKQIEADGLTPSKTVFQTQKQSLREAIAEIASTATSLTDFQSGLLENYNISLIHKRGRYSYHLPDCEKNISERALGAHYGKDYLLQQFDKNTKGLEKENTQPEEPQKPISSSFPNEPDVSTIFNPSYDYGKDPIAILFVQTNLQLVVDLQNCVKAQQSEAYAQKVKISNLQQMAKTIAYVQEHEYGSQENLLESFEEVSAKLTDARKTLKETETSLRDINQQIHYTGQYLANKKVYIQMVKSKNKGKFRNEHSSEIALYEAAQKFLKAKNPDRQFPSIKDLKAEKEKLTIKRSAQKDTYNYFRDYQKELRTVCSNVDSILGISRIRQQEQEKSQDIS</sequence>
<evidence type="ECO:0000313" key="4">
    <source>
        <dbReference type="EMBL" id="SHK57089.1"/>
    </source>
</evidence>
<keyword evidence="1" id="KW-0175">Coiled coil</keyword>
<feature type="domain" description="MobA/VirD2-like nuclease" evidence="3">
    <location>
        <begin position="42"/>
        <end position="147"/>
    </location>
</feature>
<proteinExistence type="predicted"/>
<organism evidence="4 5">
    <name type="scientific">Hespellia stercorisuis DSM 15480</name>
    <dbReference type="NCBI Taxonomy" id="1121950"/>
    <lineage>
        <taxon>Bacteria</taxon>
        <taxon>Bacillati</taxon>
        <taxon>Bacillota</taxon>
        <taxon>Clostridia</taxon>
        <taxon>Lachnospirales</taxon>
        <taxon>Lachnospiraceae</taxon>
        <taxon>Hespellia</taxon>
    </lineage>
</organism>
<dbReference type="InterPro" id="IPR005094">
    <property type="entry name" value="Endonuclease_MobA/VirD2"/>
</dbReference>
<dbReference type="EMBL" id="FQZY01000060">
    <property type="protein sequence ID" value="SHK57089.1"/>
    <property type="molecule type" value="Genomic_DNA"/>
</dbReference>
<name>A0A1M6TJJ9_9FIRM</name>
<dbReference type="Proteomes" id="UP000184301">
    <property type="component" value="Unassembled WGS sequence"/>
</dbReference>
<dbReference type="Pfam" id="PF03432">
    <property type="entry name" value="Relaxase"/>
    <property type="match status" value="1"/>
</dbReference>
<keyword evidence="5" id="KW-1185">Reference proteome</keyword>
<evidence type="ECO:0000256" key="1">
    <source>
        <dbReference type="SAM" id="Coils"/>
    </source>
</evidence>
<dbReference type="RefSeq" id="WP_073112383.1">
    <property type="nucleotide sequence ID" value="NZ_FQZY01000060.1"/>
</dbReference>
<feature type="compositionally biased region" description="Basic and acidic residues" evidence="2">
    <location>
        <begin position="316"/>
        <end position="326"/>
    </location>
</feature>
<accession>A0A1M6TJJ9</accession>
<reference evidence="4 5" key="1">
    <citation type="submission" date="2016-11" db="EMBL/GenBank/DDBJ databases">
        <authorList>
            <person name="Jaros S."/>
            <person name="Januszkiewicz K."/>
            <person name="Wedrychowicz H."/>
        </authorList>
    </citation>
    <scope>NUCLEOTIDE SEQUENCE [LARGE SCALE GENOMIC DNA]</scope>
    <source>
        <strain evidence="4 5">DSM 15480</strain>
    </source>
</reference>
<gene>
    <name evidence="4" type="ORF">SAMN02745243_03248</name>
</gene>
<protein>
    <submittedName>
        <fullName evidence="4">Relaxase/Mobilisation nuclease domain-containing protein</fullName>
    </submittedName>
</protein>
<feature type="region of interest" description="Disordered" evidence="2">
    <location>
        <begin position="316"/>
        <end position="337"/>
    </location>
</feature>
<evidence type="ECO:0000259" key="3">
    <source>
        <dbReference type="Pfam" id="PF03432"/>
    </source>
</evidence>